<dbReference type="PANTHER" id="PTHR30383">
    <property type="entry name" value="THIOESTERASE 1/PROTEASE 1/LYSOPHOSPHOLIPASE L1"/>
    <property type="match status" value="1"/>
</dbReference>
<feature type="domain" description="SGNH hydrolase-type esterase" evidence="2">
    <location>
        <begin position="106"/>
        <end position="264"/>
    </location>
</feature>
<dbReference type="CDD" id="cd01828">
    <property type="entry name" value="sialate_O-acetylesterase_like2"/>
    <property type="match status" value="1"/>
</dbReference>
<gene>
    <name evidence="3" type="ORF">GCM10023156_47440</name>
</gene>
<comment type="caution">
    <text evidence="3">The sequence shown here is derived from an EMBL/GenBank/DDBJ whole genome shotgun (WGS) entry which is preliminary data.</text>
</comment>
<accession>A0ABP8N9X5</accession>
<evidence type="ECO:0008006" key="5">
    <source>
        <dbReference type="Google" id="ProtNLM"/>
    </source>
</evidence>
<dbReference type="InterPro" id="IPR036514">
    <property type="entry name" value="SGNH_hydro_sf"/>
</dbReference>
<dbReference type="InterPro" id="IPR051532">
    <property type="entry name" value="Ester_Hydrolysis_Enzymes"/>
</dbReference>
<dbReference type="PANTHER" id="PTHR30383:SF32">
    <property type="entry name" value="SGNH-HYDROLASE"/>
    <property type="match status" value="1"/>
</dbReference>
<protein>
    <recommendedName>
        <fullName evidence="5">GDSL-like Lipase/Acylhydrolase</fullName>
    </recommendedName>
</protein>
<evidence type="ECO:0000313" key="3">
    <source>
        <dbReference type="EMBL" id="GAA4462938.1"/>
    </source>
</evidence>
<evidence type="ECO:0000313" key="4">
    <source>
        <dbReference type="Proteomes" id="UP001500840"/>
    </source>
</evidence>
<dbReference type="SUPFAM" id="SSF52266">
    <property type="entry name" value="SGNH hydrolase"/>
    <property type="match status" value="1"/>
</dbReference>
<keyword evidence="4" id="KW-1185">Reference proteome</keyword>
<dbReference type="Gene3D" id="2.60.120.560">
    <property type="entry name" value="Exo-inulinase, domain 1"/>
    <property type="match status" value="2"/>
</dbReference>
<evidence type="ECO:0000259" key="2">
    <source>
        <dbReference type="Pfam" id="PF13472"/>
    </source>
</evidence>
<dbReference type="InterPro" id="IPR013830">
    <property type="entry name" value="SGNH_hydro"/>
</dbReference>
<sequence>MRYPVPYGPRLTAAISTVPSQLSGYLLMQSRFILALLTLVIGWPLAVQGQETAAVDTATRFQLPATDEGLAGEGPLRRQDWFQNVWRKRRETFAANAESKQGHVVFLGDSITQGWQDDFRGDFKSIEPANRGISGDTTRGMLLRLGEDVIDLDPAAVVILAGTNDLEEGAEPQTIAGNMQLIVNALRAHDAEMPIVICNVFPSHESKKRPADKIKKLNQLYADLAKKDGNVIVLDTWTMFANDQGNAKKEEFPDLLHPNAVGYAKWEAALRPVLATLGFVETEDDDFVIEEGFESLFNGHDLTGWGFRKTTDAMLKSRDRWQSRDPHAPAWPIVESDVAFDGKSKTPEGRYVAIHDRLVVTTPPEGRKIQQLWTTREFPNDFELRLEFRATPNADSGVFIRAPQLQCRDFALAGPYKNLKNYAPQQWNTLVVAVHGGVAHCSCNGEVIEEAMKVPETGPIGLEGDRGQVEYRRIRIKTQP</sequence>
<organism evidence="3 4">
    <name type="scientific">Novipirellula rosea</name>
    <dbReference type="NCBI Taxonomy" id="1031540"/>
    <lineage>
        <taxon>Bacteria</taxon>
        <taxon>Pseudomonadati</taxon>
        <taxon>Planctomycetota</taxon>
        <taxon>Planctomycetia</taxon>
        <taxon>Pirellulales</taxon>
        <taxon>Pirellulaceae</taxon>
        <taxon>Novipirellula</taxon>
    </lineage>
</organism>
<feature type="domain" description="3-keto-alpha-glucoside-1,2-lyase/3-keto-2-hydroxy-glucal hydratase" evidence="1">
    <location>
        <begin position="292"/>
        <end position="477"/>
    </location>
</feature>
<dbReference type="Proteomes" id="UP001500840">
    <property type="component" value="Unassembled WGS sequence"/>
</dbReference>
<dbReference type="Pfam" id="PF13472">
    <property type="entry name" value="Lipase_GDSL_2"/>
    <property type="match status" value="1"/>
</dbReference>
<dbReference type="InterPro" id="IPR010496">
    <property type="entry name" value="AL/BT2_dom"/>
</dbReference>
<dbReference type="EMBL" id="BAABGA010000064">
    <property type="protein sequence ID" value="GAA4462938.1"/>
    <property type="molecule type" value="Genomic_DNA"/>
</dbReference>
<proteinExistence type="predicted"/>
<evidence type="ECO:0000259" key="1">
    <source>
        <dbReference type="Pfam" id="PF06439"/>
    </source>
</evidence>
<name>A0ABP8N9X5_9BACT</name>
<dbReference type="Gene3D" id="3.40.50.1110">
    <property type="entry name" value="SGNH hydrolase"/>
    <property type="match status" value="1"/>
</dbReference>
<dbReference type="Pfam" id="PF06439">
    <property type="entry name" value="3keto-disac_hyd"/>
    <property type="match status" value="1"/>
</dbReference>
<reference evidence="4" key="1">
    <citation type="journal article" date="2019" name="Int. J. Syst. Evol. Microbiol.">
        <title>The Global Catalogue of Microorganisms (GCM) 10K type strain sequencing project: providing services to taxonomists for standard genome sequencing and annotation.</title>
        <authorList>
            <consortium name="The Broad Institute Genomics Platform"/>
            <consortium name="The Broad Institute Genome Sequencing Center for Infectious Disease"/>
            <person name="Wu L."/>
            <person name="Ma J."/>
        </authorList>
    </citation>
    <scope>NUCLEOTIDE SEQUENCE [LARGE SCALE GENOMIC DNA]</scope>
    <source>
        <strain evidence="4">JCM 17759</strain>
    </source>
</reference>